<organism evidence="2 3">
    <name type="scientific">Halobacillus seohaensis</name>
    <dbReference type="NCBI Taxonomy" id="447421"/>
    <lineage>
        <taxon>Bacteria</taxon>
        <taxon>Bacillati</taxon>
        <taxon>Bacillota</taxon>
        <taxon>Bacilli</taxon>
        <taxon>Bacillales</taxon>
        <taxon>Bacillaceae</taxon>
        <taxon>Halobacillus</taxon>
    </lineage>
</organism>
<dbReference type="Proteomes" id="UP001596410">
    <property type="component" value="Unassembled WGS sequence"/>
</dbReference>
<gene>
    <name evidence="2" type="ORF">ACFQIC_12205</name>
</gene>
<proteinExistence type="predicted"/>
<accession>A0ABW2END4</accession>
<dbReference type="InterPro" id="IPR018306">
    <property type="entry name" value="Phage_T5_Orf172_DNA-bd"/>
</dbReference>
<keyword evidence="3" id="KW-1185">Reference proteome</keyword>
<comment type="caution">
    <text evidence="2">The sequence shown here is derived from an EMBL/GenBank/DDBJ whole genome shotgun (WGS) entry which is preliminary data.</text>
</comment>
<reference evidence="3" key="1">
    <citation type="journal article" date="2019" name="Int. J. Syst. Evol. Microbiol.">
        <title>The Global Catalogue of Microorganisms (GCM) 10K type strain sequencing project: providing services to taxonomists for standard genome sequencing and annotation.</title>
        <authorList>
            <consortium name="The Broad Institute Genomics Platform"/>
            <consortium name="The Broad Institute Genome Sequencing Center for Infectious Disease"/>
            <person name="Wu L."/>
            <person name="Ma J."/>
        </authorList>
    </citation>
    <scope>NUCLEOTIDE SEQUENCE [LARGE SCALE GENOMIC DNA]</scope>
    <source>
        <strain evidence="3">CGMCC 4.1621</strain>
    </source>
</reference>
<name>A0ABW2END4_9BACI</name>
<dbReference type="SMART" id="SM00974">
    <property type="entry name" value="T5orf172"/>
    <property type="match status" value="1"/>
</dbReference>
<feature type="domain" description="Bacteriophage T5 Orf172 DNA-binding" evidence="1">
    <location>
        <begin position="279"/>
        <end position="373"/>
    </location>
</feature>
<dbReference type="Pfam" id="PF10544">
    <property type="entry name" value="T5orf172"/>
    <property type="match status" value="1"/>
</dbReference>
<dbReference type="EMBL" id="JBHSZV010000031">
    <property type="protein sequence ID" value="MFC7062619.1"/>
    <property type="molecule type" value="Genomic_DNA"/>
</dbReference>
<protein>
    <submittedName>
        <fullName evidence="2">GIY-YIG nuclease family protein</fullName>
    </submittedName>
</protein>
<evidence type="ECO:0000313" key="3">
    <source>
        <dbReference type="Proteomes" id="UP001596410"/>
    </source>
</evidence>
<sequence>MANRYNSIEEIMKSLLFTEITVTPKKVPEIQNDLEVEKFIEIVDFVKENGHEPYKVPNELYERSLASRLIGIRKNPERLEYLKQYDEIGLLEKKEREVVIPKVSSVEDILDSGSSELLGDNSVSDQASSIFDTSELPKVTTMPDYVAKRKKLKDFARYEELFKRCHREITEGKRKIVSFKNEQDIQPNSFYVLKGVLLYVEYVGERKKVKGKVNARLRCVFDNGTESNMLLRSLSAELYKHGRRVTDNEDTLLDNVREDDLSSGFIYVLKSLSTDPQIRGIKDLYKIGFTTGSVERRIRNAENESTYLNSPVEIVSTFQVFNINGRKFETAVHHTLSNKNLDVSIQGANGKMLDPKEWFVVTLEELQQVIDQIIMMVNLSD</sequence>
<dbReference type="RefSeq" id="WP_204707104.1">
    <property type="nucleotide sequence ID" value="NZ_JBHSZV010000031.1"/>
</dbReference>
<evidence type="ECO:0000259" key="1">
    <source>
        <dbReference type="SMART" id="SM00974"/>
    </source>
</evidence>
<evidence type="ECO:0000313" key="2">
    <source>
        <dbReference type="EMBL" id="MFC7062619.1"/>
    </source>
</evidence>